<accession>A0A8J7MWR8</accession>
<dbReference type="RefSeq" id="WP_202661697.1">
    <property type="nucleotide sequence ID" value="NZ_JAESVP010000006.1"/>
</dbReference>
<proteinExistence type="predicted"/>
<dbReference type="AlphaFoldDB" id="A0A8J7MWR8"/>
<name>A0A8J7MWR8_9RHOB</name>
<reference evidence="1" key="1">
    <citation type="submission" date="2021-01" db="EMBL/GenBank/DDBJ databases">
        <title>Genome seq and assembly of Tabrizicola sp. KVB23.</title>
        <authorList>
            <person name="Chhetri G."/>
        </authorList>
    </citation>
    <scope>NUCLEOTIDE SEQUENCE</scope>
    <source>
        <strain evidence="1">KVB23</strain>
    </source>
</reference>
<organism evidence="1 2">
    <name type="scientific">Fuscibacter oryzae</name>
    <dbReference type="NCBI Taxonomy" id="2803939"/>
    <lineage>
        <taxon>Bacteria</taxon>
        <taxon>Pseudomonadati</taxon>
        <taxon>Pseudomonadota</taxon>
        <taxon>Alphaproteobacteria</taxon>
        <taxon>Rhodobacterales</taxon>
        <taxon>Paracoccaceae</taxon>
        <taxon>Fuscibacter</taxon>
    </lineage>
</organism>
<sequence>MTPIDAISYGLKAGMVFGQAQTIWATRLIEMQGFWMGFPGTVSDLPKSVTSKAVEPLPLVTELNIEALAETPPAAVDAPADPAPTFAPATESQQLDAADNGSAIILTPLPEPTVEVAPAPTPFAETPVEVPATEAAPAPVLSVETTTPAALALKPIPRRATPKPPLAE</sequence>
<keyword evidence="2" id="KW-1185">Reference proteome</keyword>
<protein>
    <submittedName>
        <fullName evidence="1">Uncharacterized protein</fullName>
    </submittedName>
</protein>
<evidence type="ECO:0000313" key="1">
    <source>
        <dbReference type="EMBL" id="MBL4929164.1"/>
    </source>
</evidence>
<dbReference type="Proteomes" id="UP000619033">
    <property type="component" value="Unassembled WGS sequence"/>
</dbReference>
<dbReference type="EMBL" id="JAESVP010000006">
    <property type="protein sequence ID" value="MBL4929164.1"/>
    <property type="molecule type" value="Genomic_DNA"/>
</dbReference>
<gene>
    <name evidence="1" type="ORF">JI744_13700</name>
</gene>
<comment type="caution">
    <text evidence="1">The sequence shown here is derived from an EMBL/GenBank/DDBJ whole genome shotgun (WGS) entry which is preliminary data.</text>
</comment>
<evidence type="ECO:0000313" key="2">
    <source>
        <dbReference type="Proteomes" id="UP000619033"/>
    </source>
</evidence>